<evidence type="ECO:0000313" key="1">
    <source>
        <dbReference type="EMBL" id="SVA27819.1"/>
    </source>
</evidence>
<protein>
    <recommendedName>
        <fullName evidence="2">DUF1552 domain-containing protein</fullName>
    </recommendedName>
</protein>
<organism evidence="1">
    <name type="scientific">marine metagenome</name>
    <dbReference type="NCBI Taxonomy" id="408172"/>
    <lineage>
        <taxon>unclassified sequences</taxon>
        <taxon>metagenomes</taxon>
        <taxon>ecological metagenomes</taxon>
    </lineage>
</organism>
<dbReference type="Pfam" id="PF07586">
    <property type="entry name" value="HXXSHH"/>
    <property type="match status" value="1"/>
</dbReference>
<dbReference type="EMBL" id="UINC01006488">
    <property type="protein sequence ID" value="SVA27819.1"/>
    <property type="molecule type" value="Genomic_DNA"/>
</dbReference>
<dbReference type="InterPro" id="IPR011447">
    <property type="entry name" value="DUF1552"/>
</dbReference>
<name>A0A381UI48_9ZZZZ</name>
<accession>A0A381UI48</accession>
<evidence type="ECO:0008006" key="2">
    <source>
        <dbReference type="Google" id="ProtNLM"/>
    </source>
</evidence>
<proteinExistence type="predicted"/>
<sequence>MYITRKHISRRTALRGVGVTLALPWLEAMMPAQTPIRQSAAQPGTRFAALEMVHGSAGSTAEGTRLHYWSPKTVGRNFETTPILRGLEPYRDYVTIVSHADIAPATAVTEAEAGADHTRSSAAFLTSAHAKMTEGADIYNGTSVDQIYANAFGQDTPLPSIQLCVEDVGSLTGACGYGYSCVYANTISWSSPTTPLPMERDPRVVFERLFGDGATPEQRAGRRRANASILDAILGKVSDLQRDLGSVDRARLDDYLQDVREIERRIQLVERQNATRRGIDLPEAPVGVPDAWVDHVRLMFDLQVLAFSTDVTRVSAFKMGRDVSSRVYADSGVDTPFHSLSHHGNRSEKLAEFATLNEFHVDQVSYFIDRLKNTPDGDGNLLDHSMVLYGSPMGDGSVHNHLRVPLFLAGHANGQLSGNLHVLCDDGTPMANLLLTMLHKLGVDIDRVGDSNGEVAI</sequence>
<gene>
    <name evidence="1" type="ORF">METZ01_LOCUS80673</name>
</gene>
<dbReference type="AlphaFoldDB" id="A0A381UI48"/>
<reference evidence="1" key="1">
    <citation type="submission" date="2018-05" db="EMBL/GenBank/DDBJ databases">
        <authorList>
            <person name="Lanie J.A."/>
            <person name="Ng W.-L."/>
            <person name="Kazmierczak K.M."/>
            <person name="Andrzejewski T.M."/>
            <person name="Davidsen T.M."/>
            <person name="Wayne K.J."/>
            <person name="Tettelin H."/>
            <person name="Glass J.I."/>
            <person name="Rusch D."/>
            <person name="Podicherti R."/>
            <person name="Tsui H.-C.T."/>
            <person name="Winkler M.E."/>
        </authorList>
    </citation>
    <scope>NUCLEOTIDE SEQUENCE</scope>
</reference>